<dbReference type="PROSITE" id="PS51257">
    <property type="entry name" value="PROKAR_LIPOPROTEIN"/>
    <property type="match status" value="1"/>
</dbReference>
<feature type="transmembrane region" description="Helical" evidence="1">
    <location>
        <begin position="84"/>
        <end position="103"/>
    </location>
</feature>
<dbReference type="EMBL" id="JMPJ01000038">
    <property type="protein sequence ID" value="KFC83274.1"/>
    <property type="molecule type" value="Genomic_DNA"/>
</dbReference>
<protein>
    <submittedName>
        <fullName evidence="2">Putative transmembrane protein</fullName>
    </submittedName>
</protein>
<proteinExistence type="predicted"/>
<keyword evidence="1" id="KW-1133">Transmembrane helix</keyword>
<dbReference type="InterPro" id="IPR009781">
    <property type="entry name" value="DUF1345"/>
</dbReference>
<feature type="transmembrane region" description="Helical" evidence="1">
    <location>
        <begin position="45"/>
        <end position="63"/>
    </location>
</feature>
<name>A0A085GHS9_EWIA3</name>
<dbReference type="Pfam" id="PF07077">
    <property type="entry name" value="DUF1345"/>
    <property type="match status" value="1"/>
</dbReference>
<feature type="transmembrane region" description="Helical" evidence="1">
    <location>
        <begin position="201"/>
        <end position="222"/>
    </location>
</feature>
<keyword evidence="3" id="KW-1185">Reference proteome</keyword>
<gene>
    <name evidence="2" type="ORF">GEAM_1344</name>
</gene>
<dbReference type="GeneID" id="78379687"/>
<feature type="transmembrane region" description="Helical" evidence="1">
    <location>
        <begin position="16"/>
        <end position="33"/>
    </location>
</feature>
<feature type="transmembrane region" description="Helical" evidence="1">
    <location>
        <begin position="115"/>
        <end position="136"/>
    </location>
</feature>
<reference evidence="2 3" key="1">
    <citation type="submission" date="2014-05" db="EMBL/GenBank/DDBJ databases">
        <title>ATOL: Assembling a taxonomically balanced genome-scale reconstruction of the evolutionary history of the Enterobacteriaceae.</title>
        <authorList>
            <person name="Plunkett G.III."/>
            <person name="Neeno-Eckwall E.C."/>
            <person name="Glasner J.D."/>
            <person name="Perna N.T."/>
        </authorList>
    </citation>
    <scope>NUCLEOTIDE SEQUENCE [LARGE SCALE GENOMIC DNA]</scope>
    <source>
        <strain evidence="2 3">ATCC 33852</strain>
    </source>
</reference>
<sequence>MSLFPLKHYIHNRPRLLSAIIAGVACYFLLPLFPAHLSVFERLMVSWNVLAWLYLISIWVQMMTAKPERIREVAQSQDESATQVLTLVSITCLVSMLVIFMELSTVKQLSGTAKSFHLILTVTTLIVSWSLLPTAFSMHYAHLYYRRGAESHKALLFPDKIEKPEYWDFLYFSFTLAVACQTADVATGNTEVRRITLIQSVLAFVFNLAVLGLSVNVAAGLMS</sequence>
<dbReference type="eggNOG" id="COG4291">
    <property type="taxonomic scope" value="Bacteria"/>
</dbReference>
<dbReference type="STRING" id="910964.GEAM_1344"/>
<accession>A0A085GHS9</accession>
<organism evidence="2 3">
    <name type="scientific">Ewingella americana (strain ATCC 33852 / DSM 4580 / CCUG 14506 / JCM 5911 / LMG 7869 / NCTC 12157 / CDC 1468-78)</name>
    <dbReference type="NCBI Taxonomy" id="910964"/>
    <lineage>
        <taxon>Bacteria</taxon>
        <taxon>Pseudomonadati</taxon>
        <taxon>Pseudomonadota</taxon>
        <taxon>Gammaproteobacteria</taxon>
        <taxon>Enterobacterales</taxon>
        <taxon>Yersiniaceae</taxon>
        <taxon>Ewingella</taxon>
    </lineage>
</organism>
<dbReference type="AlphaFoldDB" id="A0A085GHS9"/>
<dbReference type="RefSeq" id="WP_034789771.1">
    <property type="nucleotide sequence ID" value="NZ_JMPJ01000038.1"/>
</dbReference>
<dbReference type="Proteomes" id="UP000028640">
    <property type="component" value="Unassembled WGS sequence"/>
</dbReference>
<evidence type="ECO:0000256" key="1">
    <source>
        <dbReference type="SAM" id="Phobius"/>
    </source>
</evidence>
<dbReference type="OrthoDB" id="64737at2"/>
<evidence type="ECO:0000313" key="3">
    <source>
        <dbReference type="Proteomes" id="UP000028640"/>
    </source>
</evidence>
<evidence type="ECO:0000313" key="2">
    <source>
        <dbReference type="EMBL" id="KFC83274.1"/>
    </source>
</evidence>
<keyword evidence="1" id="KW-0472">Membrane</keyword>
<keyword evidence="1 2" id="KW-0812">Transmembrane</keyword>
<comment type="caution">
    <text evidence="2">The sequence shown here is derived from an EMBL/GenBank/DDBJ whole genome shotgun (WGS) entry which is preliminary data.</text>
</comment>